<dbReference type="AlphaFoldDB" id="A0A5K3G301"/>
<protein>
    <submittedName>
        <fullName evidence="1">FERM domain-containing protein</fullName>
    </submittedName>
</protein>
<accession>A0A5K3G301</accession>
<name>A0A5K3G301_MESCO</name>
<sequence>SCPENSQNDLRRQKRKQDLRIKRLKQCSLDNIARLESAVERAFDLAIRLNLPTVPGSTLIFVNLTPVSFVKLNFGKTSVSTQLLLAFMCMTVCEDFDAYIQLSDKCVYNVKEFALL</sequence>
<dbReference type="WBParaSite" id="MCU_014657-RA">
    <property type="protein sequence ID" value="MCU_014657-RA"/>
    <property type="gene ID" value="MCU_014657"/>
</dbReference>
<evidence type="ECO:0000313" key="1">
    <source>
        <dbReference type="WBParaSite" id="MCU_014657-RA"/>
    </source>
</evidence>
<proteinExistence type="predicted"/>
<organism evidence="1">
    <name type="scientific">Mesocestoides corti</name>
    <name type="common">Flatworm</name>
    <dbReference type="NCBI Taxonomy" id="53468"/>
    <lineage>
        <taxon>Eukaryota</taxon>
        <taxon>Metazoa</taxon>
        <taxon>Spiralia</taxon>
        <taxon>Lophotrochozoa</taxon>
        <taxon>Platyhelminthes</taxon>
        <taxon>Cestoda</taxon>
        <taxon>Eucestoda</taxon>
        <taxon>Cyclophyllidea</taxon>
        <taxon>Mesocestoididae</taxon>
        <taxon>Mesocestoides</taxon>
    </lineage>
</organism>
<reference evidence="1" key="1">
    <citation type="submission" date="2019-11" db="UniProtKB">
        <authorList>
            <consortium name="WormBaseParasite"/>
        </authorList>
    </citation>
    <scope>IDENTIFICATION</scope>
</reference>